<keyword evidence="1" id="KW-1133">Transmembrane helix</keyword>
<organism evidence="2 3">
    <name type="scientific">Potamilus streckersoni</name>
    <dbReference type="NCBI Taxonomy" id="2493646"/>
    <lineage>
        <taxon>Eukaryota</taxon>
        <taxon>Metazoa</taxon>
        <taxon>Spiralia</taxon>
        <taxon>Lophotrochozoa</taxon>
        <taxon>Mollusca</taxon>
        <taxon>Bivalvia</taxon>
        <taxon>Autobranchia</taxon>
        <taxon>Heteroconchia</taxon>
        <taxon>Palaeoheterodonta</taxon>
        <taxon>Unionida</taxon>
        <taxon>Unionoidea</taxon>
        <taxon>Unionidae</taxon>
        <taxon>Ambleminae</taxon>
        <taxon>Lampsilini</taxon>
        <taxon>Potamilus</taxon>
    </lineage>
</organism>
<name>A0AAE0T463_9BIVA</name>
<accession>A0AAE0T463</accession>
<proteinExistence type="predicted"/>
<evidence type="ECO:0000313" key="3">
    <source>
        <dbReference type="Proteomes" id="UP001195483"/>
    </source>
</evidence>
<feature type="transmembrane region" description="Helical" evidence="1">
    <location>
        <begin position="49"/>
        <end position="67"/>
    </location>
</feature>
<keyword evidence="1" id="KW-0472">Membrane</keyword>
<reference evidence="2" key="2">
    <citation type="journal article" date="2021" name="Genome Biol. Evol.">
        <title>Developing a high-quality reference genome for a parasitic bivalve with doubly uniparental inheritance (Bivalvia: Unionida).</title>
        <authorList>
            <person name="Smith C.H."/>
        </authorList>
    </citation>
    <scope>NUCLEOTIDE SEQUENCE</scope>
    <source>
        <strain evidence="2">CHS0354</strain>
        <tissue evidence="2">Mantle</tissue>
    </source>
</reference>
<dbReference type="Proteomes" id="UP001195483">
    <property type="component" value="Unassembled WGS sequence"/>
</dbReference>
<comment type="caution">
    <text evidence="2">The sequence shown here is derived from an EMBL/GenBank/DDBJ whole genome shotgun (WGS) entry which is preliminary data.</text>
</comment>
<evidence type="ECO:0000256" key="1">
    <source>
        <dbReference type="SAM" id="Phobius"/>
    </source>
</evidence>
<feature type="transmembrane region" description="Helical" evidence="1">
    <location>
        <begin position="12"/>
        <end position="29"/>
    </location>
</feature>
<protein>
    <submittedName>
        <fullName evidence="2">Uncharacterized protein</fullName>
    </submittedName>
</protein>
<feature type="non-terminal residue" evidence="2">
    <location>
        <position position="1"/>
    </location>
</feature>
<keyword evidence="3" id="KW-1185">Reference proteome</keyword>
<reference evidence="2" key="3">
    <citation type="submission" date="2023-05" db="EMBL/GenBank/DDBJ databases">
        <authorList>
            <person name="Smith C.H."/>
        </authorList>
    </citation>
    <scope>NUCLEOTIDE SEQUENCE</scope>
    <source>
        <strain evidence="2">CHS0354</strain>
        <tissue evidence="2">Mantle</tissue>
    </source>
</reference>
<reference evidence="2" key="1">
    <citation type="journal article" date="2021" name="Genome Biol. Evol.">
        <title>A High-Quality Reference Genome for a Parasitic Bivalve with Doubly Uniparental Inheritance (Bivalvia: Unionida).</title>
        <authorList>
            <person name="Smith C.H."/>
        </authorList>
    </citation>
    <scope>NUCLEOTIDE SEQUENCE</scope>
    <source>
        <strain evidence="2">CHS0354</strain>
    </source>
</reference>
<gene>
    <name evidence="2" type="ORF">CHS0354_018769</name>
</gene>
<dbReference type="AlphaFoldDB" id="A0AAE0T463"/>
<evidence type="ECO:0000313" key="2">
    <source>
        <dbReference type="EMBL" id="KAK3602903.1"/>
    </source>
</evidence>
<sequence length="80" mass="8701">EPLEANRESCATAMLTFSSMSMIAVLLVSSTSLRSSEMPVHVVFAKLESSLLVFLFLLPSVLSSLRVKLSNSHSSMDPLE</sequence>
<dbReference type="EMBL" id="JAEAOA010001148">
    <property type="protein sequence ID" value="KAK3602903.1"/>
    <property type="molecule type" value="Genomic_DNA"/>
</dbReference>
<keyword evidence="1" id="KW-0812">Transmembrane</keyword>